<evidence type="ECO:0000256" key="1">
    <source>
        <dbReference type="ARBA" id="ARBA00004903"/>
    </source>
</evidence>
<protein>
    <recommendedName>
        <fullName evidence="3 8">Dihydrofolate reductase</fullName>
        <ecNumber evidence="3 8">1.5.1.3</ecNumber>
    </recommendedName>
</protein>
<evidence type="ECO:0000256" key="2">
    <source>
        <dbReference type="ARBA" id="ARBA00009539"/>
    </source>
</evidence>
<evidence type="ECO:0000256" key="9">
    <source>
        <dbReference type="RuleBase" id="RU004474"/>
    </source>
</evidence>
<dbReference type="PIRSF" id="PIRSF000194">
    <property type="entry name" value="DHFR"/>
    <property type="match status" value="1"/>
</dbReference>
<dbReference type="Gene3D" id="3.40.430.10">
    <property type="entry name" value="Dihydrofolate Reductase, subunit A"/>
    <property type="match status" value="1"/>
</dbReference>
<dbReference type="GO" id="GO:0004146">
    <property type="term" value="F:dihydrofolate reductase activity"/>
    <property type="evidence" value="ECO:0007669"/>
    <property type="project" value="UniProtKB-EC"/>
</dbReference>
<dbReference type="CDD" id="cd00209">
    <property type="entry name" value="DHFR"/>
    <property type="match status" value="1"/>
</dbReference>
<keyword evidence="5 8" id="KW-0521">NADP</keyword>
<keyword evidence="4 8" id="KW-0554">One-carbon metabolism</keyword>
<evidence type="ECO:0000256" key="7">
    <source>
        <dbReference type="ARBA" id="ARBA00025067"/>
    </source>
</evidence>
<dbReference type="InterPro" id="IPR012259">
    <property type="entry name" value="DHFR"/>
</dbReference>
<evidence type="ECO:0000256" key="8">
    <source>
        <dbReference type="PIRNR" id="PIRNR000194"/>
    </source>
</evidence>
<feature type="domain" description="DHFR" evidence="10">
    <location>
        <begin position="1"/>
        <end position="160"/>
    </location>
</feature>
<dbReference type="EMBL" id="JWIR02000051">
    <property type="protein sequence ID" value="KKB37711.1"/>
    <property type="molecule type" value="Genomic_DNA"/>
</dbReference>
<accession>A0A0F5HWQ3</accession>
<dbReference type="RefSeq" id="WP_040047716.1">
    <property type="nucleotide sequence ID" value="NZ_JWIR02000051.1"/>
</dbReference>
<comment type="pathway">
    <text evidence="1 8">Cofactor biosynthesis; tetrahydrofolate biosynthesis; 5,6,7,8-tetrahydrofolate from 7,8-dihydrofolate: step 1/1.</text>
</comment>
<dbReference type="Pfam" id="PF00186">
    <property type="entry name" value="DHFR_1"/>
    <property type="match status" value="1"/>
</dbReference>
<dbReference type="GO" id="GO:0046452">
    <property type="term" value="P:dihydrofolate metabolic process"/>
    <property type="evidence" value="ECO:0007669"/>
    <property type="project" value="TreeGrafter"/>
</dbReference>
<evidence type="ECO:0000313" key="11">
    <source>
        <dbReference type="EMBL" id="KKB37711.1"/>
    </source>
</evidence>
<evidence type="ECO:0000313" key="12">
    <source>
        <dbReference type="Proteomes" id="UP000031563"/>
    </source>
</evidence>
<comment type="catalytic activity">
    <reaction evidence="8">
        <text>(6S)-5,6,7,8-tetrahydrofolate + NADP(+) = 7,8-dihydrofolate + NADPH + H(+)</text>
        <dbReference type="Rhea" id="RHEA:15009"/>
        <dbReference type="ChEBI" id="CHEBI:15378"/>
        <dbReference type="ChEBI" id="CHEBI:57451"/>
        <dbReference type="ChEBI" id="CHEBI:57453"/>
        <dbReference type="ChEBI" id="CHEBI:57783"/>
        <dbReference type="ChEBI" id="CHEBI:58349"/>
        <dbReference type="EC" id="1.5.1.3"/>
    </reaction>
</comment>
<sequence length="163" mass="19039">MISFIWAMDKNGAIGKDNALPWRLPEDLKFFKEITMGHPIVMGRKTYESIGKPLPGRENIVVTRNPAYEADGCTVVHSYEELLERAKEVEELFVTGGGDVFKQMMPYADKLYVTYIDDVFEADTYFPEVIDWGEWSLLSEKKGEKNEKNPYDYYFRIYERKHS</sequence>
<evidence type="ECO:0000256" key="5">
    <source>
        <dbReference type="ARBA" id="ARBA00022857"/>
    </source>
</evidence>
<gene>
    <name evidence="11" type="ORF">QY95_02821</name>
</gene>
<dbReference type="STRING" id="1221996.QY95_02821"/>
<organism evidence="11 12">
    <name type="scientific">Bacillus thermotolerans</name>
    <name type="common">Quasibacillus thermotolerans</name>
    <dbReference type="NCBI Taxonomy" id="1221996"/>
    <lineage>
        <taxon>Bacteria</taxon>
        <taxon>Bacillati</taxon>
        <taxon>Bacillota</taxon>
        <taxon>Bacilli</taxon>
        <taxon>Bacillales</taxon>
        <taxon>Bacillaceae</taxon>
        <taxon>Bacillus</taxon>
    </lineage>
</organism>
<proteinExistence type="inferred from homology"/>
<dbReference type="InterPro" id="IPR001796">
    <property type="entry name" value="DHFR_dom"/>
</dbReference>
<dbReference type="OrthoDB" id="9804315at2"/>
<evidence type="ECO:0000256" key="3">
    <source>
        <dbReference type="ARBA" id="ARBA00012856"/>
    </source>
</evidence>
<dbReference type="Proteomes" id="UP000031563">
    <property type="component" value="Unassembled WGS sequence"/>
</dbReference>
<dbReference type="GO" id="GO:0046655">
    <property type="term" value="P:folic acid metabolic process"/>
    <property type="evidence" value="ECO:0007669"/>
    <property type="project" value="TreeGrafter"/>
</dbReference>
<reference evidence="11" key="1">
    <citation type="submission" date="2015-02" db="EMBL/GenBank/DDBJ databases">
        <title>Genome Assembly of Bacillaceae bacterium MTCC 8252.</title>
        <authorList>
            <person name="Verma A."/>
            <person name="Khatri I."/>
            <person name="Mual P."/>
            <person name="Subramanian S."/>
            <person name="Krishnamurthi S."/>
        </authorList>
    </citation>
    <scope>NUCLEOTIDE SEQUENCE [LARGE SCALE GENOMIC DNA]</scope>
    <source>
        <strain evidence="11">MTCC 8252</strain>
    </source>
</reference>
<evidence type="ECO:0000259" key="10">
    <source>
        <dbReference type="PROSITE" id="PS51330"/>
    </source>
</evidence>
<name>A0A0F5HWQ3_BACTR</name>
<dbReference type="PANTHER" id="PTHR48069:SF3">
    <property type="entry name" value="DIHYDROFOLATE REDUCTASE"/>
    <property type="match status" value="1"/>
</dbReference>
<dbReference type="GO" id="GO:0046654">
    <property type="term" value="P:tetrahydrofolate biosynthetic process"/>
    <property type="evidence" value="ECO:0007669"/>
    <property type="project" value="UniProtKB-UniPathway"/>
</dbReference>
<dbReference type="PANTHER" id="PTHR48069">
    <property type="entry name" value="DIHYDROFOLATE REDUCTASE"/>
    <property type="match status" value="1"/>
</dbReference>
<dbReference type="UniPathway" id="UPA00077">
    <property type="reaction ID" value="UER00158"/>
</dbReference>
<dbReference type="InterPro" id="IPR017925">
    <property type="entry name" value="DHFR_CS"/>
</dbReference>
<dbReference type="FunFam" id="3.40.430.10:FF:000001">
    <property type="entry name" value="Dihydrofolate reductase"/>
    <property type="match status" value="1"/>
</dbReference>
<comment type="similarity">
    <text evidence="2 8 9">Belongs to the dihydrofolate reductase family.</text>
</comment>
<comment type="function">
    <text evidence="7 8">Key enzyme in folate metabolism. Catalyzes an essential reaction for de novo glycine and purine synthesis, and for DNA precursor synthesis.</text>
</comment>
<keyword evidence="12" id="KW-1185">Reference proteome</keyword>
<dbReference type="GO" id="GO:0005829">
    <property type="term" value="C:cytosol"/>
    <property type="evidence" value="ECO:0007669"/>
    <property type="project" value="TreeGrafter"/>
</dbReference>
<dbReference type="PROSITE" id="PS51330">
    <property type="entry name" value="DHFR_2"/>
    <property type="match status" value="1"/>
</dbReference>
<dbReference type="SUPFAM" id="SSF53597">
    <property type="entry name" value="Dihydrofolate reductase-like"/>
    <property type="match status" value="1"/>
</dbReference>
<dbReference type="InterPro" id="IPR024072">
    <property type="entry name" value="DHFR-like_dom_sf"/>
</dbReference>
<comment type="caution">
    <text evidence="11">The sequence shown here is derived from an EMBL/GenBank/DDBJ whole genome shotgun (WGS) entry which is preliminary data.</text>
</comment>
<dbReference type="GO" id="GO:0006730">
    <property type="term" value="P:one-carbon metabolic process"/>
    <property type="evidence" value="ECO:0007669"/>
    <property type="project" value="UniProtKB-KW"/>
</dbReference>
<dbReference type="GO" id="GO:0070401">
    <property type="term" value="F:NADP+ binding"/>
    <property type="evidence" value="ECO:0007669"/>
    <property type="project" value="UniProtKB-ARBA"/>
</dbReference>
<keyword evidence="6 8" id="KW-0560">Oxidoreductase</keyword>
<dbReference type="PROSITE" id="PS00075">
    <property type="entry name" value="DHFR_1"/>
    <property type="match status" value="1"/>
</dbReference>
<dbReference type="PRINTS" id="PR00070">
    <property type="entry name" value="DHFR"/>
</dbReference>
<dbReference type="AlphaFoldDB" id="A0A0F5HWQ3"/>
<evidence type="ECO:0000256" key="4">
    <source>
        <dbReference type="ARBA" id="ARBA00022563"/>
    </source>
</evidence>
<evidence type="ECO:0000256" key="6">
    <source>
        <dbReference type="ARBA" id="ARBA00023002"/>
    </source>
</evidence>
<dbReference type="EC" id="1.5.1.3" evidence="3 8"/>